<organism evidence="2">
    <name type="scientific">Paulinella micropora</name>
    <dbReference type="NCBI Taxonomy" id="1928728"/>
    <lineage>
        <taxon>Eukaryota</taxon>
        <taxon>Sar</taxon>
        <taxon>Rhizaria</taxon>
        <taxon>Cercozoa</taxon>
        <taxon>Imbricatea</taxon>
        <taxon>Silicofilosea</taxon>
        <taxon>Euglyphida</taxon>
        <taxon>Paulinellidae</taxon>
        <taxon>Paulinella</taxon>
    </lineage>
</organism>
<dbReference type="Pfam" id="PF12527">
    <property type="entry name" value="DUF3727"/>
    <property type="match status" value="1"/>
</dbReference>
<dbReference type="EMBL" id="KY124271">
    <property type="protein sequence ID" value="AQX44638.1"/>
    <property type="molecule type" value="Genomic_DNA"/>
</dbReference>
<gene>
    <name evidence="2" type="ORF">PCKR_066</name>
    <name evidence="3" type="ORF">PFK_066</name>
</gene>
<sequence length="208" mass="23726">MHSKNSNSIIFCFMQTVNSSGNFDARTTWVYDDEGKTLLCYLEHKIPLDGNFYALLTPVDTPVCLFRFYGDNDPELISATTDPSLHDSILSVADAILEEHDLILVRSAVSLTVSGDLNEAERDDVEADDEEFEDDDELDDDDSAESETYELLVSFIFEDQEYGLYIPLDPFFIVARLSLNRAQLVEREEFDQVQSRIEFELARRGLLN</sequence>
<dbReference type="EMBL" id="KX897545">
    <property type="protein sequence ID" value="APP87871.1"/>
    <property type="molecule type" value="Genomic_DNA"/>
</dbReference>
<dbReference type="AlphaFoldDB" id="A0A1L5YAZ5"/>
<dbReference type="InterPro" id="IPR022203">
    <property type="entry name" value="DUF3727"/>
</dbReference>
<feature type="region of interest" description="Disordered" evidence="1">
    <location>
        <begin position="119"/>
        <end position="144"/>
    </location>
</feature>
<name>A0A1L5YAZ5_9EUKA</name>
<dbReference type="PANTHER" id="PTHR36061">
    <property type="match status" value="1"/>
</dbReference>
<evidence type="ECO:0000313" key="3">
    <source>
        <dbReference type="EMBL" id="AQX44638.1"/>
    </source>
</evidence>
<dbReference type="PANTHER" id="PTHR36061:SF3">
    <property type="entry name" value="OS04G0692200 PROTEIN"/>
    <property type="match status" value="1"/>
</dbReference>
<evidence type="ECO:0000313" key="2">
    <source>
        <dbReference type="EMBL" id="APP87871.1"/>
    </source>
</evidence>
<proteinExistence type="predicted"/>
<accession>A0A1L5YAZ5</accession>
<protein>
    <recommendedName>
        <fullName evidence="4">DUF3727 domain-containing protein</fullName>
    </recommendedName>
</protein>
<reference evidence="2" key="1">
    <citation type="journal article" date="2017" name="Protist">
        <title>Diversity of the Photosynthetic Paulinella Species, with the Description of Paulinella micropora sp. nov. and the Chromatophore Genome Sequence for strain KR01.</title>
        <authorList>
            <person name="Lhee D."/>
            <person name="Yang E.C."/>
            <person name="Kim J.I."/>
            <person name="Nakayama T."/>
            <person name="Zuccarello G."/>
            <person name="Andersen R.A."/>
            <person name="Yoon H.S."/>
        </authorList>
    </citation>
    <scope>NUCLEOTIDE SEQUENCE</scope>
    <source>
        <strain evidence="3">FK01</strain>
        <strain evidence="2">KR01</strain>
    </source>
</reference>
<keyword evidence="2" id="KW-0934">Plastid</keyword>
<feature type="compositionally biased region" description="Acidic residues" evidence="1">
    <location>
        <begin position="121"/>
        <end position="144"/>
    </location>
</feature>
<evidence type="ECO:0008006" key="4">
    <source>
        <dbReference type="Google" id="ProtNLM"/>
    </source>
</evidence>
<evidence type="ECO:0000256" key="1">
    <source>
        <dbReference type="SAM" id="MobiDB-lite"/>
    </source>
</evidence>
<geneLocation type="plastid" evidence="2"/>